<proteinExistence type="predicted"/>
<protein>
    <submittedName>
        <fullName evidence="2">Integrase core domain-containing protein</fullName>
    </submittedName>
</protein>
<reference evidence="2" key="1">
    <citation type="journal article" date="2022" name="Phytopathology">
        <title>Whole genome sequencing-based tracing of a 2022 introduction and outbreak of Xanthomonas hortorum pv. pelargonii.</title>
        <authorList>
            <person name="Iruegas Bocardo F."/>
            <person name="Weisberg A.J."/>
            <person name="Riutta E.R."/>
            <person name="Kilday K.B."/>
            <person name="Bonkowski J.C."/>
            <person name="Creswell T.C."/>
            <person name="Daughtrey M."/>
            <person name="Rane K.K."/>
            <person name="Grunwald N.J."/>
            <person name="Chang J.H."/>
            <person name="Putnam M."/>
        </authorList>
    </citation>
    <scope>NUCLEOTIDE SEQUENCE</scope>
    <source>
        <strain evidence="2">22-338</strain>
    </source>
</reference>
<dbReference type="InterPro" id="IPR001584">
    <property type="entry name" value="Integrase_cat-core"/>
</dbReference>
<dbReference type="InterPro" id="IPR012337">
    <property type="entry name" value="RNaseH-like_sf"/>
</dbReference>
<comment type="caution">
    <text evidence="2">The sequence shown here is derived from an EMBL/GenBank/DDBJ whole genome shotgun (WGS) entry which is preliminary data.</text>
</comment>
<sequence length="174" mass="19933">PLACGAHPNAGWSIDFMSDALWDGRRFRTFNVIDDFSREALAIEVDLNLPAARVIRTLERIAAWRGYPGKLRLDNGPEFVALALAEWAERKGIALDFIEPGRPMQNGFIERFNGSYRRGVLDMHLFRTLSEVREQTEHWLADYNQQIPHDSLGGLTPAEFREQHQPQTSSFGWH</sequence>
<gene>
    <name evidence="2" type="ORF">NY667_20485</name>
</gene>
<dbReference type="Pfam" id="PF13683">
    <property type="entry name" value="rve_3"/>
    <property type="match status" value="1"/>
</dbReference>
<dbReference type="EMBL" id="JANWTP010000098">
    <property type="protein sequence ID" value="MDC8640120.1"/>
    <property type="molecule type" value="Genomic_DNA"/>
</dbReference>
<feature type="domain" description="Integrase catalytic" evidence="1">
    <location>
        <begin position="4"/>
        <end position="165"/>
    </location>
</feature>
<reference evidence="2" key="2">
    <citation type="submission" date="2022-08" db="EMBL/GenBank/DDBJ databases">
        <authorList>
            <person name="Iruegas-Bocardo F."/>
            <person name="Weisberg A.J."/>
            <person name="Riutta E.R."/>
            <person name="Kilday K."/>
            <person name="Bonkowski J.C."/>
            <person name="Creswell T."/>
            <person name="Daughtrey M.L."/>
            <person name="Rane K."/>
            <person name="Grunwald N.J."/>
            <person name="Chang J.H."/>
            <person name="Putnam M.L."/>
        </authorList>
    </citation>
    <scope>NUCLEOTIDE SEQUENCE</scope>
    <source>
        <strain evidence="2">22-338</strain>
    </source>
</reference>
<evidence type="ECO:0000313" key="2">
    <source>
        <dbReference type="EMBL" id="MDC8640120.1"/>
    </source>
</evidence>
<dbReference type="AlphaFoldDB" id="A0A9X4H6N2"/>
<dbReference type="PANTHER" id="PTHR47515">
    <property type="entry name" value="LOW CALCIUM RESPONSE LOCUS PROTEIN T"/>
    <property type="match status" value="1"/>
</dbReference>
<accession>A0A9X4H6N2</accession>
<dbReference type="RefSeq" id="WP_273664586.1">
    <property type="nucleotide sequence ID" value="NZ_JANWTP010000098.1"/>
</dbReference>
<dbReference type="PANTHER" id="PTHR47515:SF2">
    <property type="entry name" value="INTEGRASE CORE DOMAIN PROTEIN"/>
    <property type="match status" value="1"/>
</dbReference>
<evidence type="ECO:0000313" key="3">
    <source>
        <dbReference type="Proteomes" id="UP001140230"/>
    </source>
</evidence>
<dbReference type="GO" id="GO:0015074">
    <property type="term" value="P:DNA integration"/>
    <property type="evidence" value="ECO:0007669"/>
    <property type="project" value="InterPro"/>
</dbReference>
<dbReference type="Gene3D" id="3.30.420.10">
    <property type="entry name" value="Ribonuclease H-like superfamily/Ribonuclease H"/>
    <property type="match status" value="1"/>
</dbReference>
<name>A0A9X4H6N2_9XANT</name>
<dbReference type="Proteomes" id="UP001140230">
    <property type="component" value="Unassembled WGS sequence"/>
</dbReference>
<dbReference type="PROSITE" id="PS50994">
    <property type="entry name" value="INTEGRASE"/>
    <property type="match status" value="1"/>
</dbReference>
<organism evidence="2 3">
    <name type="scientific">Xanthomonas hortorum pv. hederae</name>
    <dbReference type="NCBI Taxonomy" id="453603"/>
    <lineage>
        <taxon>Bacteria</taxon>
        <taxon>Pseudomonadati</taxon>
        <taxon>Pseudomonadota</taxon>
        <taxon>Gammaproteobacteria</taxon>
        <taxon>Lysobacterales</taxon>
        <taxon>Lysobacteraceae</taxon>
        <taxon>Xanthomonas</taxon>
    </lineage>
</organism>
<dbReference type="InterPro" id="IPR036397">
    <property type="entry name" value="RNaseH_sf"/>
</dbReference>
<feature type="non-terminal residue" evidence="2">
    <location>
        <position position="1"/>
    </location>
</feature>
<dbReference type="SUPFAM" id="SSF53098">
    <property type="entry name" value="Ribonuclease H-like"/>
    <property type="match status" value="1"/>
</dbReference>
<evidence type="ECO:0000259" key="1">
    <source>
        <dbReference type="PROSITE" id="PS50994"/>
    </source>
</evidence>
<dbReference type="GO" id="GO:0003676">
    <property type="term" value="F:nucleic acid binding"/>
    <property type="evidence" value="ECO:0007669"/>
    <property type="project" value="InterPro"/>
</dbReference>